<evidence type="ECO:0000259" key="12">
    <source>
        <dbReference type="Pfam" id="PF04406"/>
    </source>
</evidence>
<evidence type="ECO:0000313" key="15">
    <source>
        <dbReference type="Proteomes" id="UP000014480"/>
    </source>
</evidence>
<dbReference type="InterPro" id="IPR034136">
    <property type="entry name" value="TOPRIM_Topo6A/Spo11"/>
</dbReference>
<dbReference type="InterPro" id="IPR002815">
    <property type="entry name" value="Spo11/TopoVI_A"/>
</dbReference>
<evidence type="ECO:0000256" key="10">
    <source>
        <dbReference type="PROSITE-ProRule" id="PRU01385"/>
    </source>
</evidence>
<dbReference type="GO" id="GO:0042138">
    <property type="term" value="P:meiotic DNA double-strand break formation"/>
    <property type="evidence" value="ECO:0007669"/>
    <property type="project" value="TreeGrafter"/>
</dbReference>
<dbReference type="PRINTS" id="PR01550">
    <property type="entry name" value="TOP6AFAMILY"/>
</dbReference>
<evidence type="ECO:0000256" key="11">
    <source>
        <dbReference type="SAM" id="MobiDB-lite"/>
    </source>
</evidence>
<keyword evidence="6" id="KW-0460">Magnesium</keyword>
<evidence type="ECO:0000256" key="9">
    <source>
        <dbReference type="ARBA" id="ARBA00023235"/>
    </source>
</evidence>
<feature type="domain" description="Spo11/DNA topoisomerase VI subunit A N-terminal" evidence="12">
    <location>
        <begin position="105"/>
        <end position="166"/>
    </location>
</feature>
<dbReference type="Pfam" id="PF21180">
    <property type="entry name" value="TOP6A-Spo11_Toprim"/>
    <property type="match status" value="1"/>
</dbReference>
<evidence type="ECO:0000256" key="4">
    <source>
        <dbReference type="ARBA" id="ARBA00012895"/>
    </source>
</evidence>
<gene>
    <name evidence="14" type="primary">rec12</name>
    <name evidence="14" type="ORF">Cob_v007809</name>
</gene>
<evidence type="ECO:0000259" key="13">
    <source>
        <dbReference type="Pfam" id="PF21180"/>
    </source>
</evidence>
<dbReference type="STRING" id="1213857.A0A484FN38"/>
<dbReference type="SUPFAM" id="SSF56726">
    <property type="entry name" value="DNA topoisomerase IV, alpha subunit"/>
    <property type="match status" value="1"/>
</dbReference>
<dbReference type="InterPro" id="IPR036078">
    <property type="entry name" value="Spo11/TopoVI_A_sf"/>
</dbReference>
<proteinExistence type="inferred from homology"/>
<dbReference type="OrthoDB" id="5377392at2759"/>
<organism evidence="14 15">
    <name type="scientific">Colletotrichum orbiculare (strain 104-T / ATCC 96160 / CBS 514.97 / LARS 414 / MAFF 240422)</name>
    <name type="common">Cucumber anthracnose fungus</name>
    <name type="synonym">Colletotrichum lagenarium</name>
    <dbReference type="NCBI Taxonomy" id="1213857"/>
    <lineage>
        <taxon>Eukaryota</taxon>
        <taxon>Fungi</taxon>
        <taxon>Dikarya</taxon>
        <taxon>Ascomycota</taxon>
        <taxon>Pezizomycotina</taxon>
        <taxon>Sordariomycetes</taxon>
        <taxon>Hypocreomycetidae</taxon>
        <taxon>Glomerellales</taxon>
        <taxon>Glomerellaceae</taxon>
        <taxon>Colletotrichum</taxon>
        <taxon>Colletotrichum orbiculare species complex</taxon>
    </lineage>
</organism>
<comment type="similarity">
    <text evidence="3 10">Belongs to the TOP6A family.</text>
</comment>
<evidence type="ECO:0000256" key="6">
    <source>
        <dbReference type="ARBA" id="ARBA00022842"/>
    </source>
</evidence>
<dbReference type="Pfam" id="PF04406">
    <property type="entry name" value="TP6A_N"/>
    <property type="match status" value="1"/>
</dbReference>
<evidence type="ECO:0000256" key="7">
    <source>
        <dbReference type="ARBA" id="ARBA00023029"/>
    </source>
</evidence>
<keyword evidence="9 10" id="KW-0413">Isomerase</keyword>
<evidence type="ECO:0000313" key="14">
    <source>
        <dbReference type="EMBL" id="TDZ19383.1"/>
    </source>
</evidence>
<dbReference type="GO" id="GO:0003677">
    <property type="term" value="F:DNA binding"/>
    <property type="evidence" value="ECO:0007669"/>
    <property type="project" value="UniProtKB-UniRule"/>
</dbReference>
<comment type="caution">
    <text evidence="14">The sequence shown here is derived from an EMBL/GenBank/DDBJ whole genome shotgun (WGS) entry which is preliminary data.</text>
</comment>
<feature type="active site" description="O-(5'-phospho-DNA)-tyrosine intermediate" evidence="10">
    <location>
        <position position="133"/>
    </location>
</feature>
<keyword evidence="7 10" id="KW-0799">Topoisomerase</keyword>
<dbReference type="Gene3D" id="3.40.1360.10">
    <property type="match status" value="1"/>
</dbReference>
<dbReference type="GO" id="GO:0046872">
    <property type="term" value="F:metal ion binding"/>
    <property type="evidence" value="ECO:0007669"/>
    <property type="project" value="UniProtKB-KW"/>
</dbReference>
<evidence type="ECO:0000256" key="1">
    <source>
        <dbReference type="ARBA" id="ARBA00000185"/>
    </source>
</evidence>
<name>A0A484FN38_COLOR</name>
<reference evidence="15" key="2">
    <citation type="journal article" date="2019" name="Mol. Plant Microbe Interact.">
        <title>Genome sequence resources for four phytopathogenic fungi from the Colletotrichum orbiculare species complex.</title>
        <authorList>
            <person name="Gan P."/>
            <person name="Tsushima A."/>
            <person name="Narusaka M."/>
            <person name="Narusaka Y."/>
            <person name="Takano Y."/>
            <person name="Kubo Y."/>
            <person name="Shirasu K."/>
        </authorList>
    </citation>
    <scope>GENOME REANNOTATION</scope>
    <source>
        <strain evidence="15">104-T / ATCC 96160 / CBS 514.97 / LARS 414 / MAFF 240422</strain>
    </source>
</reference>
<protein>
    <recommendedName>
        <fullName evidence="4">DNA topoisomerase (ATP-hydrolyzing)</fullName>
        <ecNumber evidence="4">5.6.2.2</ecNumber>
    </recommendedName>
</protein>
<feature type="region of interest" description="Disordered" evidence="11">
    <location>
        <begin position="1"/>
        <end position="35"/>
    </location>
</feature>
<dbReference type="InterPro" id="IPR013049">
    <property type="entry name" value="Spo11/TopoVI_A_N"/>
</dbReference>
<dbReference type="PROSITE" id="PS52041">
    <property type="entry name" value="TOPO_IIB"/>
    <property type="match status" value="1"/>
</dbReference>
<dbReference type="AlphaFoldDB" id="A0A484FN38"/>
<evidence type="ECO:0000256" key="8">
    <source>
        <dbReference type="ARBA" id="ARBA00023125"/>
    </source>
</evidence>
<keyword evidence="8 10" id="KW-0238">DNA-binding</keyword>
<dbReference type="GO" id="GO:0003918">
    <property type="term" value="F:DNA topoisomerase type II (double strand cut, ATP-hydrolyzing) activity"/>
    <property type="evidence" value="ECO:0007669"/>
    <property type="project" value="UniProtKB-UniRule"/>
</dbReference>
<dbReference type="EC" id="5.6.2.2" evidence="4"/>
<sequence length="393" mass="42544">MDDATSPLLGGHQHGQLIPQHVNPPRSVVNIPDPDPNNNNVGTAVAKIAEILSSCQESLINGEEMSIPYRTRPTRRAAASGNPARPRPAPSVVRFPGRSAAEAAKFTQVFKILQLSLSALLSGNPITKRNIYYQCQDLFGNSQTVVDRLVDDLAYTLGLGRDFLNIVATSKGIVAGPVILLTRMSAAIDASTGDAGVLIPQPRNIGQIDFGTTQWVLETSTAGQGILITGKGYADLATRQFVHTLHAARPELPVLALVDYDPDGISIMRCYSHGSRAHAHEQGVTVPSLQWLGVRSDDVASRVACGGLGFDDQYVNGALGSINPLTQRDRKRARNIIKDLDEESDSHDVSCRRELQVMLFLGIKAEIQAMDDAGDMTAWLDEHMRGFLYGDVM</sequence>
<dbReference type="GO" id="GO:0005524">
    <property type="term" value="F:ATP binding"/>
    <property type="evidence" value="ECO:0007669"/>
    <property type="project" value="InterPro"/>
</dbReference>
<comment type="cofactor">
    <cofactor evidence="2">
        <name>Mg(2+)</name>
        <dbReference type="ChEBI" id="CHEBI:18420"/>
    </cofactor>
</comment>
<comment type="catalytic activity">
    <reaction evidence="1 10">
        <text>ATP-dependent breakage, passage and rejoining of double-stranded DNA.</text>
        <dbReference type="EC" id="5.6.2.2"/>
    </reaction>
</comment>
<feature type="region of interest" description="Disordered" evidence="11">
    <location>
        <begin position="73"/>
        <end position="92"/>
    </location>
</feature>
<dbReference type="PANTHER" id="PTHR10848:SF0">
    <property type="entry name" value="MEIOTIC RECOMBINATION PROTEIN SPO11"/>
    <property type="match status" value="1"/>
</dbReference>
<keyword evidence="15" id="KW-1185">Reference proteome</keyword>
<dbReference type="GO" id="GO:0000228">
    <property type="term" value="C:nuclear chromosome"/>
    <property type="evidence" value="ECO:0007669"/>
    <property type="project" value="TreeGrafter"/>
</dbReference>
<evidence type="ECO:0000256" key="5">
    <source>
        <dbReference type="ARBA" id="ARBA00022723"/>
    </source>
</evidence>
<dbReference type="Gene3D" id="1.10.10.10">
    <property type="entry name" value="Winged helix-like DNA-binding domain superfamily/Winged helix DNA-binding domain"/>
    <property type="match status" value="1"/>
</dbReference>
<dbReference type="GO" id="GO:0000706">
    <property type="term" value="P:meiotic DNA double-strand break processing"/>
    <property type="evidence" value="ECO:0007669"/>
    <property type="project" value="TreeGrafter"/>
</dbReference>
<dbReference type="CDD" id="cd00223">
    <property type="entry name" value="TOPRIM_TopoIIB_SPO"/>
    <property type="match status" value="1"/>
</dbReference>
<dbReference type="InterPro" id="IPR036388">
    <property type="entry name" value="WH-like_DNA-bd_sf"/>
</dbReference>
<reference evidence="15" key="1">
    <citation type="journal article" date="2013" name="New Phytol.">
        <title>Comparative genomic and transcriptomic analyses reveal the hemibiotrophic stage shift of Colletotrichum fungi.</title>
        <authorList>
            <person name="Gan P."/>
            <person name="Ikeda K."/>
            <person name="Irieda H."/>
            <person name="Narusaka M."/>
            <person name="O'Connell R.J."/>
            <person name="Narusaka Y."/>
            <person name="Takano Y."/>
            <person name="Kubo Y."/>
            <person name="Shirasu K."/>
        </authorList>
    </citation>
    <scope>NUCLEOTIDE SEQUENCE [LARGE SCALE GENOMIC DNA]</scope>
    <source>
        <strain evidence="15">104-T / ATCC 96160 / CBS 514.97 / LARS 414 / MAFF 240422</strain>
    </source>
</reference>
<dbReference type="Proteomes" id="UP000014480">
    <property type="component" value="Unassembled WGS sequence"/>
</dbReference>
<dbReference type="EMBL" id="AMCV02000020">
    <property type="protein sequence ID" value="TDZ19383.1"/>
    <property type="molecule type" value="Genomic_DNA"/>
</dbReference>
<feature type="domain" description="Topoisomerase 6 subunit A/Spo11 TOPRIM" evidence="13">
    <location>
        <begin position="224"/>
        <end position="373"/>
    </location>
</feature>
<keyword evidence="5" id="KW-0479">Metal-binding</keyword>
<dbReference type="PANTHER" id="PTHR10848">
    <property type="entry name" value="MEIOTIC RECOMBINATION PROTEIN SPO11"/>
    <property type="match status" value="1"/>
</dbReference>
<evidence type="ECO:0000256" key="3">
    <source>
        <dbReference type="ARBA" id="ARBA00006559"/>
    </source>
</evidence>
<evidence type="ECO:0000256" key="2">
    <source>
        <dbReference type="ARBA" id="ARBA00001946"/>
    </source>
</evidence>
<accession>A0A484FN38</accession>
<dbReference type="GO" id="GO:0007131">
    <property type="term" value="P:reciprocal meiotic recombination"/>
    <property type="evidence" value="ECO:0007669"/>
    <property type="project" value="TreeGrafter"/>
</dbReference>